<evidence type="ECO:0000313" key="9">
    <source>
        <dbReference type="Proteomes" id="UP000767854"/>
    </source>
</evidence>
<sequence>MRYFKSDNYGKKLVFGNMIPTHTIEQGNYNEVDAYEVIGNIDVKDGCIIWDIPLRPTDSVYGLGESVRGMNKRGFEYRSFCSDDPNHTPDKQALYGAHNFLIIHGASPVGIYVDFAGEVIFDVDFIKSDFLQIRVSSVDVTFYIFEGSGKEIVKKFRTLIGQSYIPPKWGFGYQQSRWSYETAERVTEIATLFDEYDIPCDAIYLDIDYMERFKDFTIDAKAFPDFEKFVETLYKSGIHLVPIIDAGVKVEPDYEVYEEGIENDYFVKTDEGKPFPAAVWPGKVHFPDFLNPEVESWFGEKYHKLMDLGIEGFWNDMNEPAIFYSEQGLKDAIEFAEQQKGKNLDIYTFFELKDRILNLSNSMTDYKRMYHTYEGKKVNHLDVHNLYGYHMTKAAAKGFESYDSNKRFLMITRASHIGMAKYSGIWTGDNHSWWEHLKLNVQMMPGLNMAGFVYSGADTGGFGGNVSPELLTRWHQFSLFTPLFRNHSAMGTRPQEPWAMDAKTLSLIRDVIRLRYALIPFLYSEFMAAVLENKLLFAPLSFFYSDHYSRSVEDQVMFGDGIMLAPVYTQNARGRMTYCPEDMVLWKAENYESLSKDQLTLLDQGHHYIDLNLSQIPIFIRKNKLIVLVKPKNRVNDLDLAEITVIGFVDTVAEYTLTNDDGFTKAYETLKTKFTVTRKTEGFSIQVDTNDASLGKATFYLIDGDGAVQVTVQEGQDTGISMV</sequence>
<keyword evidence="2 4" id="KW-0378">Hydrolase</keyword>
<dbReference type="InterPro" id="IPR017853">
    <property type="entry name" value="GH"/>
</dbReference>
<dbReference type="GO" id="GO:0004558">
    <property type="term" value="F:alpha-1,4-glucosidase activity"/>
    <property type="evidence" value="ECO:0007669"/>
    <property type="project" value="UniProtKB-EC"/>
</dbReference>
<dbReference type="InterPro" id="IPR011013">
    <property type="entry name" value="Gal_mutarotase_sf_dom"/>
</dbReference>
<dbReference type="SUPFAM" id="SSF74650">
    <property type="entry name" value="Galactose mutarotase-like"/>
    <property type="match status" value="1"/>
</dbReference>
<dbReference type="EMBL" id="JAFBDT010000008">
    <property type="protein sequence ID" value="MBM7561758.1"/>
    <property type="molecule type" value="Genomic_DNA"/>
</dbReference>
<feature type="domain" description="Glycoside hydrolase family 31 TIM barrel" evidence="5">
    <location>
        <begin position="164"/>
        <end position="524"/>
    </location>
</feature>
<evidence type="ECO:0000259" key="5">
    <source>
        <dbReference type="Pfam" id="PF01055"/>
    </source>
</evidence>
<evidence type="ECO:0000256" key="1">
    <source>
        <dbReference type="ARBA" id="ARBA00007806"/>
    </source>
</evidence>
<dbReference type="CDD" id="cd14752">
    <property type="entry name" value="GH31_N"/>
    <property type="match status" value="1"/>
</dbReference>
<gene>
    <name evidence="8" type="ORF">JOC49_001299</name>
</gene>
<dbReference type="PANTHER" id="PTHR22762">
    <property type="entry name" value="ALPHA-GLUCOSIDASE"/>
    <property type="match status" value="1"/>
</dbReference>
<evidence type="ECO:0000313" key="8">
    <source>
        <dbReference type="EMBL" id="MBM7561758.1"/>
    </source>
</evidence>
<dbReference type="SUPFAM" id="SSF51445">
    <property type="entry name" value="(Trans)glycosidases"/>
    <property type="match status" value="1"/>
</dbReference>
<reference evidence="8 9" key="1">
    <citation type="submission" date="2021-01" db="EMBL/GenBank/DDBJ databases">
        <title>Genomic Encyclopedia of Type Strains, Phase IV (KMG-IV): sequencing the most valuable type-strain genomes for metagenomic binning, comparative biology and taxonomic classification.</title>
        <authorList>
            <person name="Goeker M."/>
        </authorList>
    </citation>
    <scope>NUCLEOTIDE SEQUENCE [LARGE SCALE GENOMIC DNA]</scope>
    <source>
        <strain evidence="8 9">DSM 24436</strain>
    </source>
</reference>
<dbReference type="Gene3D" id="3.20.20.80">
    <property type="entry name" value="Glycosidases"/>
    <property type="match status" value="1"/>
</dbReference>
<dbReference type="InterPro" id="IPR025887">
    <property type="entry name" value="Glyco_hydro_31_N_dom"/>
</dbReference>
<dbReference type="CDD" id="cd06604">
    <property type="entry name" value="GH31_glucosidase_II_MalA"/>
    <property type="match status" value="1"/>
</dbReference>
<evidence type="ECO:0000256" key="2">
    <source>
        <dbReference type="ARBA" id="ARBA00022801"/>
    </source>
</evidence>
<dbReference type="PANTHER" id="PTHR22762:SF120">
    <property type="entry name" value="HETEROGLYCAN GLUCOSIDASE 1"/>
    <property type="match status" value="1"/>
</dbReference>
<dbReference type="Gene3D" id="2.60.40.4040">
    <property type="match status" value="1"/>
</dbReference>
<dbReference type="Pfam" id="PF21365">
    <property type="entry name" value="Glyco_hydro_31_3rd"/>
    <property type="match status" value="1"/>
</dbReference>
<feature type="domain" description="Glycoside hydrolase family 31 N-terminal" evidence="6">
    <location>
        <begin position="48"/>
        <end position="122"/>
    </location>
</feature>
<dbReference type="InterPro" id="IPR048395">
    <property type="entry name" value="Glyco_hydro_31_C"/>
</dbReference>
<comment type="similarity">
    <text evidence="1 4">Belongs to the glycosyl hydrolase 31 family.</text>
</comment>
<evidence type="ECO:0000256" key="4">
    <source>
        <dbReference type="RuleBase" id="RU361185"/>
    </source>
</evidence>
<dbReference type="Proteomes" id="UP000767854">
    <property type="component" value="Unassembled WGS sequence"/>
</dbReference>
<organism evidence="8 9">
    <name type="scientific">Fusibacter tunisiensis</name>
    <dbReference type="NCBI Taxonomy" id="1008308"/>
    <lineage>
        <taxon>Bacteria</taxon>
        <taxon>Bacillati</taxon>
        <taxon>Bacillota</taxon>
        <taxon>Clostridia</taxon>
        <taxon>Eubacteriales</taxon>
        <taxon>Eubacteriales Family XII. Incertae Sedis</taxon>
        <taxon>Fusibacter</taxon>
    </lineage>
</organism>
<dbReference type="EC" id="3.2.1.20" evidence="8"/>
<proteinExistence type="inferred from homology"/>
<dbReference type="SUPFAM" id="SSF51011">
    <property type="entry name" value="Glycosyl hydrolase domain"/>
    <property type="match status" value="1"/>
</dbReference>
<evidence type="ECO:0000259" key="6">
    <source>
        <dbReference type="Pfam" id="PF13802"/>
    </source>
</evidence>
<dbReference type="RefSeq" id="WP_204663575.1">
    <property type="nucleotide sequence ID" value="NZ_JAFBDT010000008.1"/>
</dbReference>
<protein>
    <submittedName>
        <fullName evidence="8">Alpha-glucosidase</fullName>
        <ecNumber evidence="8">3.2.1.20</ecNumber>
    </submittedName>
</protein>
<keyword evidence="9" id="KW-1185">Reference proteome</keyword>
<name>A0ABS2MQR9_9FIRM</name>
<accession>A0ABS2MQR9</accession>
<dbReference type="Pfam" id="PF13802">
    <property type="entry name" value="Gal_mutarotas_2"/>
    <property type="match status" value="1"/>
</dbReference>
<evidence type="ECO:0000256" key="3">
    <source>
        <dbReference type="ARBA" id="ARBA00023295"/>
    </source>
</evidence>
<evidence type="ECO:0000259" key="7">
    <source>
        <dbReference type="Pfam" id="PF21365"/>
    </source>
</evidence>
<dbReference type="InterPro" id="IPR000322">
    <property type="entry name" value="Glyco_hydro_31_TIM"/>
</dbReference>
<feature type="domain" description="Glycosyl hydrolase family 31 C-terminal" evidence="7">
    <location>
        <begin position="539"/>
        <end position="626"/>
    </location>
</feature>
<dbReference type="PROSITE" id="PS00129">
    <property type="entry name" value="GLYCOSYL_HYDROL_F31_1"/>
    <property type="match status" value="1"/>
</dbReference>
<dbReference type="InterPro" id="IPR030458">
    <property type="entry name" value="Glyco_hydro_31_AS"/>
</dbReference>
<keyword evidence="3 4" id="KW-0326">Glycosidase</keyword>
<comment type="caution">
    <text evidence="8">The sequence shown here is derived from an EMBL/GenBank/DDBJ whole genome shotgun (WGS) entry which is preliminary data.</text>
</comment>
<dbReference type="Gene3D" id="2.60.40.1760">
    <property type="entry name" value="glycosyl hydrolase (family 31)"/>
    <property type="match status" value="1"/>
</dbReference>
<dbReference type="Pfam" id="PF01055">
    <property type="entry name" value="Glyco_hydro_31_2nd"/>
    <property type="match status" value="1"/>
</dbReference>